<evidence type="ECO:0000259" key="10">
    <source>
        <dbReference type="PROSITE" id="PS50262"/>
    </source>
</evidence>
<keyword evidence="3 9" id="KW-1133">Transmembrane helix</keyword>
<evidence type="ECO:0000256" key="5">
    <source>
        <dbReference type="ARBA" id="ARBA00023136"/>
    </source>
</evidence>
<evidence type="ECO:0000313" key="12">
    <source>
        <dbReference type="Proteomes" id="UP001519460"/>
    </source>
</evidence>
<evidence type="ECO:0000256" key="6">
    <source>
        <dbReference type="ARBA" id="ARBA00023170"/>
    </source>
</evidence>
<dbReference type="GO" id="GO:0016020">
    <property type="term" value="C:membrane"/>
    <property type="evidence" value="ECO:0007669"/>
    <property type="project" value="UniProtKB-SubCell"/>
</dbReference>
<feature type="transmembrane region" description="Helical" evidence="9">
    <location>
        <begin position="156"/>
        <end position="185"/>
    </location>
</feature>
<feature type="region of interest" description="Disordered" evidence="8">
    <location>
        <begin position="1"/>
        <end position="40"/>
    </location>
</feature>
<evidence type="ECO:0000256" key="1">
    <source>
        <dbReference type="ARBA" id="ARBA00004141"/>
    </source>
</evidence>
<keyword evidence="5 9" id="KW-0472">Membrane</keyword>
<dbReference type="PANTHER" id="PTHR24235:SF29">
    <property type="entry name" value="GH23382P"/>
    <property type="match status" value="1"/>
</dbReference>
<evidence type="ECO:0000256" key="9">
    <source>
        <dbReference type="SAM" id="Phobius"/>
    </source>
</evidence>
<dbReference type="PANTHER" id="PTHR24235">
    <property type="entry name" value="NEUROPEPTIDE Y RECEPTOR"/>
    <property type="match status" value="1"/>
</dbReference>
<dbReference type="InterPro" id="IPR017452">
    <property type="entry name" value="GPCR_Rhodpsn_7TM"/>
</dbReference>
<feature type="transmembrane region" description="Helical" evidence="9">
    <location>
        <begin position="197"/>
        <end position="217"/>
    </location>
</feature>
<feature type="domain" description="G-protein coupled receptors family 1 profile" evidence="10">
    <location>
        <begin position="176"/>
        <end position="259"/>
    </location>
</feature>
<comment type="subcellular location">
    <subcellularLocation>
        <location evidence="1">Membrane</location>
        <topology evidence="1">Multi-pass membrane protein</topology>
    </subcellularLocation>
</comment>
<keyword evidence="12" id="KW-1185">Reference proteome</keyword>
<gene>
    <name evidence="11" type="ORF">BaRGS_00031995</name>
</gene>
<dbReference type="PRINTS" id="PR00237">
    <property type="entry name" value="GPCRRHODOPSN"/>
</dbReference>
<evidence type="ECO:0000256" key="4">
    <source>
        <dbReference type="ARBA" id="ARBA00023040"/>
    </source>
</evidence>
<sequence length="259" mass="28427">MGTTRSGTDDGVTNNLNKTTENQNTSMVSDHITTPPSSTATENFFRTKASVPWSTEETPSISSGSILEDFNLTSVTTNAVNVIHSQHFNLTNFSDTGVSDAHDVNFTVFNNTSVSDVRDFNLTSFNTIDFNHSLEFNLTPSLANYTRFFPLVKQPAFMVAILVIAYGAVFVLALMGNLSVIGVVIRDRRFHSPTWFFIVNLAVADVLVAIFCVPVTLAMNIYSGEYSLETIVKFRSISGFCFMLCSALTLKMSSVCVVC</sequence>
<proteinExistence type="predicted"/>
<feature type="transmembrane region" description="Helical" evidence="9">
    <location>
        <begin position="237"/>
        <end position="258"/>
    </location>
</feature>
<keyword evidence="6" id="KW-0675">Receptor</keyword>
<evidence type="ECO:0000256" key="8">
    <source>
        <dbReference type="SAM" id="MobiDB-lite"/>
    </source>
</evidence>
<dbReference type="PROSITE" id="PS50262">
    <property type="entry name" value="G_PROTEIN_RECEP_F1_2"/>
    <property type="match status" value="1"/>
</dbReference>
<accession>A0ABD0JNW7</accession>
<dbReference type="EMBL" id="JACVVK020000366">
    <property type="protein sequence ID" value="KAK7476768.1"/>
    <property type="molecule type" value="Genomic_DNA"/>
</dbReference>
<dbReference type="SUPFAM" id="SSF81321">
    <property type="entry name" value="Family A G protein-coupled receptor-like"/>
    <property type="match status" value="1"/>
</dbReference>
<evidence type="ECO:0000256" key="3">
    <source>
        <dbReference type="ARBA" id="ARBA00022989"/>
    </source>
</evidence>
<dbReference type="Gene3D" id="1.20.1070.10">
    <property type="entry name" value="Rhodopsin 7-helix transmembrane proteins"/>
    <property type="match status" value="1"/>
</dbReference>
<keyword evidence="7" id="KW-0807">Transducer</keyword>
<keyword evidence="4" id="KW-0297">G-protein coupled receptor</keyword>
<protein>
    <recommendedName>
        <fullName evidence="10">G-protein coupled receptors family 1 profile domain-containing protein</fullName>
    </recommendedName>
</protein>
<reference evidence="11 12" key="1">
    <citation type="journal article" date="2023" name="Sci. Data">
        <title>Genome assembly of the Korean intertidal mud-creeper Batillaria attramentaria.</title>
        <authorList>
            <person name="Patra A.K."/>
            <person name="Ho P.T."/>
            <person name="Jun S."/>
            <person name="Lee S.J."/>
            <person name="Kim Y."/>
            <person name="Won Y.J."/>
        </authorList>
    </citation>
    <scope>NUCLEOTIDE SEQUENCE [LARGE SCALE GENOMIC DNA]</scope>
    <source>
        <strain evidence="11">Wonlab-2016</strain>
    </source>
</reference>
<dbReference type="AlphaFoldDB" id="A0ABD0JNW7"/>
<organism evidence="11 12">
    <name type="scientific">Batillaria attramentaria</name>
    <dbReference type="NCBI Taxonomy" id="370345"/>
    <lineage>
        <taxon>Eukaryota</taxon>
        <taxon>Metazoa</taxon>
        <taxon>Spiralia</taxon>
        <taxon>Lophotrochozoa</taxon>
        <taxon>Mollusca</taxon>
        <taxon>Gastropoda</taxon>
        <taxon>Caenogastropoda</taxon>
        <taxon>Sorbeoconcha</taxon>
        <taxon>Cerithioidea</taxon>
        <taxon>Batillariidae</taxon>
        <taxon>Batillaria</taxon>
    </lineage>
</organism>
<name>A0ABD0JNW7_9CAEN</name>
<dbReference type="InterPro" id="IPR000276">
    <property type="entry name" value="GPCR_Rhodpsn"/>
</dbReference>
<comment type="caution">
    <text evidence="11">The sequence shown here is derived from an EMBL/GenBank/DDBJ whole genome shotgun (WGS) entry which is preliminary data.</text>
</comment>
<keyword evidence="2 9" id="KW-0812">Transmembrane</keyword>
<dbReference type="Pfam" id="PF00001">
    <property type="entry name" value="7tm_1"/>
    <property type="match status" value="1"/>
</dbReference>
<evidence type="ECO:0000313" key="11">
    <source>
        <dbReference type="EMBL" id="KAK7476768.1"/>
    </source>
</evidence>
<evidence type="ECO:0000256" key="7">
    <source>
        <dbReference type="ARBA" id="ARBA00023224"/>
    </source>
</evidence>
<dbReference type="GO" id="GO:0004930">
    <property type="term" value="F:G protein-coupled receptor activity"/>
    <property type="evidence" value="ECO:0007669"/>
    <property type="project" value="UniProtKB-KW"/>
</dbReference>
<evidence type="ECO:0000256" key="2">
    <source>
        <dbReference type="ARBA" id="ARBA00022692"/>
    </source>
</evidence>
<dbReference type="Proteomes" id="UP001519460">
    <property type="component" value="Unassembled WGS sequence"/>
</dbReference>